<dbReference type="SUPFAM" id="SSF50494">
    <property type="entry name" value="Trypsin-like serine proteases"/>
    <property type="match status" value="1"/>
</dbReference>
<evidence type="ECO:0000313" key="2">
    <source>
        <dbReference type="Proteomes" id="UP001469553"/>
    </source>
</evidence>
<organism evidence="1 2">
    <name type="scientific">Ameca splendens</name>
    <dbReference type="NCBI Taxonomy" id="208324"/>
    <lineage>
        <taxon>Eukaryota</taxon>
        <taxon>Metazoa</taxon>
        <taxon>Chordata</taxon>
        <taxon>Craniata</taxon>
        <taxon>Vertebrata</taxon>
        <taxon>Euteleostomi</taxon>
        <taxon>Actinopterygii</taxon>
        <taxon>Neopterygii</taxon>
        <taxon>Teleostei</taxon>
        <taxon>Neoteleostei</taxon>
        <taxon>Acanthomorphata</taxon>
        <taxon>Ovalentaria</taxon>
        <taxon>Atherinomorphae</taxon>
        <taxon>Cyprinodontiformes</taxon>
        <taxon>Goodeidae</taxon>
        <taxon>Ameca</taxon>
    </lineage>
</organism>
<dbReference type="EMBL" id="JAHRIP010061271">
    <property type="protein sequence ID" value="MEQ2305125.1"/>
    <property type="molecule type" value="Genomic_DNA"/>
</dbReference>
<accession>A0ABV0ZG72</accession>
<protein>
    <submittedName>
        <fullName evidence="1">Uncharacterized protein</fullName>
    </submittedName>
</protein>
<reference evidence="1 2" key="1">
    <citation type="submission" date="2021-06" db="EMBL/GenBank/DDBJ databases">
        <authorList>
            <person name="Palmer J.M."/>
        </authorList>
    </citation>
    <scope>NUCLEOTIDE SEQUENCE [LARGE SCALE GENOMIC DNA]</scope>
    <source>
        <strain evidence="1 2">AS_MEX2019</strain>
        <tissue evidence="1">Muscle</tissue>
    </source>
</reference>
<gene>
    <name evidence="1" type="ORF">AMECASPLE_034351</name>
</gene>
<sequence length="70" mass="8021">MWALCPCPQLPQHQNLLSNPWMGKHPQLWSYYTDTMRCLVVPVLSDTNCRSSYPRKITSNMFSSGFLEGG</sequence>
<name>A0ABV0ZG72_9TELE</name>
<proteinExistence type="predicted"/>
<dbReference type="Proteomes" id="UP001469553">
    <property type="component" value="Unassembled WGS sequence"/>
</dbReference>
<evidence type="ECO:0000313" key="1">
    <source>
        <dbReference type="EMBL" id="MEQ2305125.1"/>
    </source>
</evidence>
<dbReference type="InterPro" id="IPR009003">
    <property type="entry name" value="Peptidase_S1_PA"/>
</dbReference>
<keyword evidence="2" id="KW-1185">Reference proteome</keyword>
<comment type="caution">
    <text evidence="1">The sequence shown here is derived from an EMBL/GenBank/DDBJ whole genome shotgun (WGS) entry which is preliminary data.</text>
</comment>